<reference evidence="1 2" key="1">
    <citation type="submission" date="2017-10" db="EMBL/GenBank/DDBJ databases">
        <title>Draft genome of two endophytic bacteria isolated from 'guarana' Paullinia cupana (Mart.) Ducke.</title>
        <authorList>
            <person name="Siqueira K.A."/>
            <person name="Liotti R.G."/>
            <person name="Mendes T.A."/>
            <person name="Soares M.A."/>
        </authorList>
    </citation>
    <scope>NUCLEOTIDE SEQUENCE [LARGE SCALE GENOMIC DNA]</scope>
    <source>
        <strain evidence="1 2">342</strain>
    </source>
</reference>
<dbReference type="NCBIfam" id="NF008265">
    <property type="entry name" value="PRK11037.1"/>
    <property type="match status" value="1"/>
</dbReference>
<gene>
    <name evidence="1" type="ORF">CQW29_23645</name>
</gene>
<name>A0A2S9I553_9GAMM</name>
<dbReference type="InterPro" id="IPR019633">
    <property type="entry name" value="DUF2498"/>
</dbReference>
<dbReference type="AlphaFoldDB" id="A0A2S9I553"/>
<accession>A0A2S9I553</accession>
<protein>
    <recommendedName>
        <fullName evidence="3">DUF2498 domain-containing protein</fullName>
    </recommendedName>
</protein>
<dbReference type="OrthoDB" id="6215372at2"/>
<dbReference type="Proteomes" id="UP000239181">
    <property type="component" value="Unassembled WGS sequence"/>
</dbReference>
<dbReference type="EMBL" id="PDET01000024">
    <property type="protein sequence ID" value="PRD12932.1"/>
    <property type="molecule type" value="Genomic_DNA"/>
</dbReference>
<proteinExistence type="predicted"/>
<dbReference type="RefSeq" id="WP_105595193.1">
    <property type="nucleotide sequence ID" value="NZ_PDET01000024.1"/>
</dbReference>
<dbReference type="Pfam" id="PF10692">
    <property type="entry name" value="DUF2498"/>
    <property type="match status" value="1"/>
</dbReference>
<evidence type="ECO:0008006" key="3">
    <source>
        <dbReference type="Google" id="ProtNLM"/>
    </source>
</evidence>
<sequence>MDLDQQTIDRSSLLAIANQMIAEHKDFFDGMATTGVEQKGEVLIFSGDYFLDEQGLPGPRSTAVFNVFKFLAVELSPKYRLEE</sequence>
<evidence type="ECO:0000313" key="2">
    <source>
        <dbReference type="Proteomes" id="UP000239181"/>
    </source>
</evidence>
<comment type="caution">
    <text evidence="1">The sequence shown here is derived from an EMBL/GenBank/DDBJ whole genome shotgun (WGS) entry which is preliminary data.</text>
</comment>
<evidence type="ECO:0000313" key="1">
    <source>
        <dbReference type="EMBL" id="PRD12932.1"/>
    </source>
</evidence>
<keyword evidence="2" id="KW-1185">Reference proteome</keyword>
<dbReference type="InterPro" id="IPR038191">
    <property type="entry name" value="YciN_sf"/>
</dbReference>
<dbReference type="Gene3D" id="3.30.300.360">
    <property type="entry name" value="Protein of unknown function (DUF2498)"/>
    <property type="match status" value="1"/>
</dbReference>
<organism evidence="1 2">
    <name type="scientific">Pantoea coffeiphila</name>
    <dbReference type="NCBI Taxonomy" id="1465635"/>
    <lineage>
        <taxon>Bacteria</taxon>
        <taxon>Pseudomonadati</taxon>
        <taxon>Pseudomonadota</taxon>
        <taxon>Gammaproteobacteria</taxon>
        <taxon>Enterobacterales</taxon>
        <taxon>Erwiniaceae</taxon>
        <taxon>Pantoea</taxon>
    </lineage>
</organism>